<protein>
    <submittedName>
        <fullName evidence="4">Helix-turn-helix domain-containing protein</fullName>
    </submittedName>
</protein>
<dbReference type="RefSeq" id="WP_109283542.1">
    <property type="nucleotide sequence ID" value="NZ_JBFAUK010000004.1"/>
</dbReference>
<comment type="caution">
    <text evidence="4">The sequence shown here is derived from an EMBL/GenBank/DDBJ whole genome shotgun (WGS) entry which is preliminary data.</text>
</comment>
<dbReference type="Pfam" id="PF13560">
    <property type="entry name" value="HTH_31"/>
    <property type="match status" value="1"/>
</dbReference>
<evidence type="ECO:0000256" key="1">
    <source>
        <dbReference type="SAM" id="MobiDB-lite"/>
    </source>
</evidence>
<dbReference type="Pfam" id="PF10901">
    <property type="entry name" value="DUF2690"/>
    <property type="match status" value="1"/>
</dbReference>
<evidence type="ECO:0000313" key="5">
    <source>
        <dbReference type="Proteomes" id="UP001552594"/>
    </source>
</evidence>
<keyword evidence="5" id="KW-1185">Reference proteome</keyword>
<dbReference type="InterPro" id="IPR010982">
    <property type="entry name" value="Lambda_DNA-bd_dom_sf"/>
</dbReference>
<gene>
    <name evidence="4" type="ORF">AB0L16_08030</name>
</gene>
<dbReference type="SMART" id="SM00530">
    <property type="entry name" value="HTH_XRE"/>
    <property type="match status" value="1"/>
</dbReference>
<sequence>MRRWKGLPASPDERVRQPAVRRRGLRGTVGRGTWAGRLEGAAPGSTERPVPGECTLLAGELRELRERSGLSLAALAGRTPYSKSCWERYLNGKKLPPRQAVDALCAVTGEPPGRLLAIRELAEQAWSVRAAPPPPAPEPDGRHRVRRAFVLTGTAVAAAALIVTLLLTAGRHASSPVETGSLAAGSYPQSYAPGCHGQECEGADPARMGCGAQGLVDTLLSHQATGGRRIEIRYAARCGAVWVRAIRLRLGDRVQLSLPGALTKEIRAAGRRDAEIYRSTAMTATDRPREVRVCLRPAEGAPECFAPE</sequence>
<organism evidence="4 5">
    <name type="scientific">Streptomyces orinoci</name>
    <name type="common">Streptoverticillium orinoci</name>
    <dbReference type="NCBI Taxonomy" id="67339"/>
    <lineage>
        <taxon>Bacteria</taxon>
        <taxon>Bacillati</taxon>
        <taxon>Actinomycetota</taxon>
        <taxon>Actinomycetes</taxon>
        <taxon>Kitasatosporales</taxon>
        <taxon>Streptomycetaceae</taxon>
        <taxon>Streptomyces</taxon>
    </lineage>
</organism>
<dbReference type="Proteomes" id="UP001552594">
    <property type="component" value="Unassembled WGS sequence"/>
</dbReference>
<feature type="domain" description="HTH cro/C1-type" evidence="3">
    <location>
        <begin position="60"/>
        <end position="115"/>
    </location>
</feature>
<feature type="transmembrane region" description="Helical" evidence="2">
    <location>
        <begin position="148"/>
        <end position="169"/>
    </location>
</feature>
<evidence type="ECO:0000256" key="2">
    <source>
        <dbReference type="SAM" id="Phobius"/>
    </source>
</evidence>
<dbReference type="SUPFAM" id="SSF47413">
    <property type="entry name" value="lambda repressor-like DNA-binding domains"/>
    <property type="match status" value="1"/>
</dbReference>
<feature type="region of interest" description="Disordered" evidence="1">
    <location>
        <begin position="31"/>
        <end position="50"/>
    </location>
</feature>
<dbReference type="InterPro" id="IPR001387">
    <property type="entry name" value="Cro/C1-type_HTH"/>
</dbReference>
<evidence type="ECO:0000313" key="4">
    <source>
        <dbReference type="EMBL" id="MEV5506414.1"/>
    </source>
</evidence>
<reference evidence="4 5" key="1">
    <citation type="submission" date="2024-06" db="EMBL/GenBank/DDBJ databases">
        <title>The Natural Products Discovery Center: Release of the First 8490 Sequenced Strains for Exploring Actinobacteria Biosynthetic Diversity.</title>
        <authorList>
            <person name="Kalkreuter E."/>
            <person name="Kautsar S.A."/>
            <person name="Yang D."/>
            <person name="Bader C.D."/>
            <person name="Teijaro C.N."/>
            <person name="Fluegel L."/>
            <person name="Davis C.M."/>
            <person name="Simpson J.R."/>
            <person name="Lauterbach L."/>
            <person name="Steele A.D."/>
            <person name="Gui C."/>
            <person name="Meng S."/>
            <person name="Li G."/>
            <person name="Viehrig K."/>
            <person name="Ye F."/>
            <person name="Su P."/>
            <person name="Kiefer A.F."/>
            <person name="Nichols A."/>
            <person name="Cepeda A.J."/>
            <person name="Yan W."/>
            <person name="Fan B."/>
            <person name="Jiang Y."/>
            <person name="Adhikari A."/>
            <person name="Zheng C.-J."/>
            <person name="Schuster L."/>
            <person name="Cowan T.M."/>
            <person name="Smanski M.J."/>
            <person name="Chevrette M.G."/>
            <person name="De Carvalho L.P.S."/>
            <person name="Shen B."/>
        </authorList>
    </citation>
    <scope>NUCLEOTIDE SEQUENCE [LARGE SCALE GENOMIC DNA]</scope>
    <source>
        <strain evidence="4 5">NPDC052347</strain>
    </source>
</reference>
<evidence type="ECO:0000259" key="3">
    <source>
        <dbReference type="SMART" id="SM00530"/>
    </source>
</evidence>
<dbReference type="Gene3D" id="1.10.260.40">
    <property type="entry name" value="lambda repressor-like DNA-binding domains"/>
    <property type="match status" value="1"/>
</dbReference>
<proteinExistence type="predicted"/>
<dbReference type="CDD" id="cd00093">
    <property type="entry name" value="HTH_XRE"/>
    <property type="match status" value="1"/>
</dbReference>
<keyword evidence="2" id="KW-0812">Transmembrane</keyword>
<dbReference type="EMBL" id="JBFAUK010000004">
    <property type="protein sequence ID" value="MEV5506414.1"/>
    <property type="molecule type" value="Genomic_DNA"/>
</dbReference>
<keyword evidence="2" id="KW-1133">Transmembrane helix</keyword>
<accession>A0ABV3JVS6</accession>
<dbReference type="InterPro" id="IPR021224">
    <property type="entry name" value="DUF2690"/>
</dbReference>
<keyword evidence="2" id="KW-0472">Membrane</keyword>
<name>A0ABV3JVS6_STRON</name>